<dbReference type="InterPro" id="IPR059000">
    <property type="entry name" value="ATPase_P-type_domA"/>
</dbReference>
<dbReference type="GO" id="GO:0005524">
    <property type="term" value="F:ATP binding"/>
    <property type="evidence" value="ECO:0007669"/>
    <property type="project" value="UniProtKB-UniRule"/>
</dbReference>
<dbReference type="InterPro" id="IPR006121">
    <property type="entry name" value="HMA_dom"/>
</dbReference>
<name>A0A9Q5VEI2_PISSA</name>
<organism evidence="14 15">
    <name type="scientific">Piscirickettsia salmonis</name>
    <dbReference type="NCBI Taxonomy" id="1238"/>
    <lineage>
        <taxon>Bacteria</taxon>
        <taxon>Pseudomonadati</taxon>
        <taxon>Pseudomonadota</taxon>
        <taxon>Gammaproteobacteria</taxon>
        <taxon>Thiotrichales</taxon>
        <taxon>Piscirickettsiaceae</taxon>
        <taxon>Piscirickettsia</taxon>
    </lineage>
</organism>
<keyword evidence="12" id="KW-1003">Cell membrane</keyword>
<dbReference type="FunFam" id="2.70.150.10:FF:000002">
    <property type="entry name" value="Copper-transporting ATPase 1, putative"/>
    <property type="match status" value="1"/>
</dbReference>
<dbReference type="InterPro" id="IPR044492">
    <property type="entry name" value="P_typ_ATPase_HD_dom"/>
</dbReference>
<dbReference type="SUPFAM" id="SSF56784">
    <property type="entry name" value="HAD-like"/>
    <property type="match status" value="1"/>
</dbReference>
<dbReference type="InterPro" id="IPR023214">
    <property type="entry name" value="HAD_sf"/>
</dbReference>
<sequence>MQGYTFKVYGLDCAEEVSALEKVLIPTVKNKNALRFDLLNGKLTIESVDSSIGESDLVAAIAKAGLKAVAWEQYLQGSQQKTGFWPRYGRLILAIISGLALILGYVINGMQYGFLTALAGHESLSWALDKVAISAFIIAIITGGRYVFPKALIALKGYRADINVLMTIAVIGAVLIGQWVEAAAVTFLFSVALLLENWSVGRARNAIKSLLEIAPETARTVCSHHGVDEKLVAEVKIGAIVIVRPGEKIPLDGVITQGQTHVNQAPITGESMAVLKKTGDALYAGTINEEGVIEFKVTRSAEQTTLAQIIKRVEEAQAYRANSEQWVEKFARYYTPAMMVLALLVAVVPPLFFSALWSVWVYEALVILVIACPCALVISTPVSIVSGLSAAARSGVLVKGGAYLEQPAKLDVIALDKTGTLTAGQPEVQRLYAVNGFSEERLLTVAAALEAESEHPLAVAVLRKAAMAGVTVKRAVESKAIKGKGVEGYVEGEYYWLGSHRFLHEKKQCSDSSALHELIMELESAGHSILALGTETAICGVISVADQVREASQRAIRQLKALGLKTVLLSGDNQGTADAVGQLCEIDEVHAELLPEDKVSVIKALHRKNHCVAMIGDGINDAPALVTADLGIAMGAVGSDAAIEAADIALMSDELEKLPWLIRHSRRVMQVIKQNISFAIGVKVIFIALALAGVASLWLAVAADIGVSLLVIFNALRLLKSSSLVELG</sequence>
<feature type="transmembrane region" description="Helical" evidence="12">
    <location>
        <begin position="333"/>
        <end position="353"/>
    </location>
</feature>
<dbReference type="PRINTS" id="PR00119">
    <property type="entry name" value="CATATPASE"/>
</dbReference>
<evidence type="ECO:0000256" key="10">
    <source>
        <dbReference type="ARBA" id="ARBA00039097"/>
    </source>
</evidence>
<dbReference type="PRINTS" id="PR00941">
    <property type="entry name" value="CDATPASE"/>
</dbReference>
<dbReference type="Gene3D" id="3.40.1110.10">
    <property type="entry name" value="Calcium-transporting ATPase, cytoplasmic domain N"/>
    <property type="match status" value="1"/>
</dbReference>
<feature type="transmembrane region" description="Helical" evidence="12">
    <location>
        <begin position="160"/>
        <end position="176"/>
    </location>
</feature>
<evidence type="ECO:0000256" key="3">
    <source>
        <dbReference type="ARBA" id="ARBA00022692"/>
    </source>
</evidence>
<comment type="catalytic activity">
    <reaction evidence="11">
        <text>Zn(2+)(in) + ATP + H2O = Zn(2+)(out) + ADP + phosphate + H(+)</text>
        <dbReference type="Rhea" id="RHEA:20621"/>
        <dbReference type="ChEBI" id="CHEBI:15377"/>
        <dbReference type="ChEBI" id="CHEBI:15378"/>
        <dbReference type="ChEBI" id="CHEBI:29105"/>
        <dbReference type="ChEBI" id="CHEBI:30616"/>
        <dbReference type="ChEBI" id="CHEBI:43474"/>
        <dbReference type="ChEBI" id="CHEBI:456216"/>
        <dbReference type="EC" id="7.2.2.12"/>
    </reaction>
</comment>
<dbReference type="SUPFAM" id="SSF55008">
    <property type="entry name" value="HMA, heavy metal-associated domain"/>
    <property type="match status" value="1"/>
</dbReference>
<dbReference type="EMBL" id="CP038908">
    <property type="protein sequence ID" value="QGO04438.1"/>
    <property type="molecule type" value="Genomic_DNA"/>
</dbReference>
<dbReference type="SUPFAM" id="SSF81653">
    <property type="entry name" value="Calcium ATPase, transduction domain A"/>
    <property type="match status" value="1"/>
</dbReference>
<dbReference type="SFLD" id="SFLDG00002">
    <property type="entry name" value="C1.7:_P-type_atpase_like"/>
    <property type="match status" value="1"/>
</dbReference>
<dbReference type="NCBIfam" id="TIGR01494">
    <property type="entry name" value="ATPase_P-type"/>
    <property type="match status" value="1"/>
</dbReference>
<feature type="transmembrane region" description="Helical" evidence="12">
    <location>
        <begin position="127"/>
        <end position="148"/>
    </location>
</feature>
<keyword evidence="3 12" id="KW-0812">Transmembrane</keyword>
<keyword evidence="8 12" id="KW-1133">Transmembrane helix</keyword>
<dbReference type="InterPro" id="IPR001757">
    <property type="entry name" value="P_typ_ATPase"/>
</dbReference>
<dbReference type="InterPro" id="IPR036163">
    <property type="entry name" value="HMA_dom_sf"/>
</dbReference>
<feature type="transmembrane region" description="Helical" evidence="12">
    <location>
        <begin position="671"/>
        <end position="691"/>
    </location>
</feature>
<keyword evidence="9 12" id="KW-0472">Membrane</keyword>
<reference evidence="14 15" key="1">
    <citation type="submission" date="2019-04" db="EMBL/GenBank/DDBJ databases">
        <title>Complete genome sequencing of Piscirickettsia salmonis strain Psal-009.</title>
        <authorList>
            <person name="Schober I."/>
            <person name="Bunk B."/>
            <person name="Sproer C."/>
            <person name="Carril G.P."/>
            <person name="Riedel T."/>
            <person name="Flores-Herrera P.A."/>
            <person name="Nourdin-Galindo G."/>
            <person name="Marshall S.H."/>
            <person name="Overmann J."/>
        </authorList>
    </citation>
    <scope>NUCLEOTIDE SEQUENCE [LARGE SCALE GENOMIC DNA]</scope>
    <source>
        <strain evidence="14 15">Psal-009</strain>
    </source>
</reference>
<evidence type="ECO:0000259" key="13">
    <source>
        <dbReference type="PROSITE" id="PS50846"/>
    </source>
</evidence>
<dbReference type="InterPro" id="IPR018303">
    <property type="entry name" value="ATPase_P-typ_P_site"/>
</dbReference>
<dbReference type="PANTHER" id="PTHR48085">
    <property type="entry name" value="CADMIUM/ZINC-TRANSPORTING ATPASE HMA2-RELATED"/>
    <property type="match status" value="1"/>
</dbReference>
<dbReference type="AlphaFoldDB" id="A0A9Q5VEI2"/>
<evidence type="ECO:0000256" key="7">
    <source>
        <dbReference type="ARBA" id="ARBA00022967"/>
    </source>
</evidence>
<dbReference type="PANTHER" id="PTHR48085:SF5">
    <property type="entry name" value="CADMIUM_ZINC-TRANSPORTING ATPASE HMA4-RELATED"/>
    <property type="match status" value="1"/>
</dbReference>
<dbReference type="Gene3D" id="2.70.150.10">
    <property type="entry name" value="Calcium-transporting ATPase, cytoplasmic transduction domain A"/>
    <property type="match status" value="1"/>
</dbReference>
<dbReference type="RefSeq" id="WP_032126373.1">
    <property type="nucleotide sequence ID" value="NZ_CP038952.1"/>
</dbReference>
<evidence type="ECO:0000256" key="8">
    <source>
        <dbReference type="ARBA" id="ARBA00022989"/>
    </source>
</evidence>
<dbReference type="InterPro" id="IPR051014">
    <property type="entry name" value="Cation_Transport_ATPase_IB"/>
</dbReference>
<evidence type="ECO:0000256" key="6">
    <source>
        <dbReference type="ARBA" id="ARBA00022840"/>
    </source>
</evidence>
<dbReference type="InterPro" id="IPR008250">
    <property type="entry name" value="ATPase_P-typ_transduc_dom_A_sf"/>
</dbReference>
<dbReference type="SFLD" id="SFLDS00003">
    <property type="entry name" value="Haloacid_Dehalogenase"/>
    <property type="match status" value="1"/>
</dbReference>
<feature type="transmembrane region" description="Helical" evidence="12">
    <location>
        <begin position="88"/>
        <end position="107"/>
    </location>
</feature>
<evidence type="ECO:0000256" key="5">
    <source>
        <dbReference type="ARBA" id="ARBA00022741"/>
    </source>
</evidence>
<dbReference type="SFLD" id="SFLDF00027">
    <property type="entry name" value="p-type_atpase"/>
    <property type="match status" value="1"/>
</dbReference>
<dbReference type="Pfam" id="PF00702">
    <property type="entry name" value="Hydrolase"/>
    <property type="match status" value="1"/>
</dbReference>
<dbReference type="SUPFAM" id="SSF81665">
    <property type="entry name" value="Calcium ATPase, transmembrane domain M"/>
    <property type="match status" value="1"/>
</dbReference>
<evidence type="ECO:0000256" key="11">
    <source>
        <dbReference type="ARBA" id="ARBA00047308"/>
    </source>
</evidence>
<keyword evidence="7" id="KW-1278">Translocase</keyword>
<keyword evidence="5 12" id="KW-0547">Nucleotide-binding</keyword>
<dbReference type="Gene3D" id="3.30.70.100">
    <property type="match status" value="1"/>
</dbReference>
<evidence type="ECO:0000256" key="9">
    <source>
        <dbReference type="ARBA" id="ARBA00023136"/>
    </source>
</evidence>
<evidence type="ECO:0000256" key="1">
    <source>
        <dbReference type="ARBA" id="ARBA00004141"/>
    </source>
</evidence>
<feature type="domain" description="HMA" evidence="13">
    <location>
        <begin position="2"/>
        <end position="69"/>
    </location>
</feature>
<protein>
    <recommendedName>
        <fullName evidence="10">P-type Zn(2+) transporter</fullName>
        <ecNumber evidence="10">7.2.2.12</ecNumber>
    </recommendedName>
</protein>
<dbReference type="Proteomes" id="UP000422232">
    <property type="component" value="Chromosome"/>
</dbReference>
<dbReference type="GO" id="GO:0046872">
    <property type="term" value="F:metal ion binding"/>
    <property type="evidence" value="ECO:0007669"/>
    <property type="project" value="UniProtKB-KW"/>
</dbReference>
<gene>
    <name evidence="14" type="primary">cadA</name>
    <name evidence="14" type="ORF">Psal009_00304</name>
</gene>
<feature type="transmembrane region" description="Helical" evidence="12">
    <location>
        <begin position="182"/>
        <end position="200"/>
    </location>
</feature>
<dbReference type="PROSITE" id="PS50846">
    <property type="entry name" value="HMA_2"/>
    <property type="match status" value="1"/>
</dbReference>
<evidence type="ECO:0000256" key="2">
    <source>
        <dbReference type="ARBA" id="ARBA00006024"/>
    </source>
</evidence>
<dbReference type="GO" id="GO:0016463">
    <property type="term" value="F:P-type zinc transporter activity"/>
    <property type="evidence" value="ECO:0007669"/>
    <property type="project" value="UniProtKB-EC"/>
</dbReference>
<keyword evidence="15" id="KW-1185">Reference proteome</keyword>
<feature type="transmembrane region" description="Helical" evidence="12">
    <location>
        <begin position="359"/>
        <end position="378"/>
    </location>
</feature>
<accession>A0A9Q5VEI2</accession>
<dbReference type="NCBIfam" id="TIGR01525">
    <property type="entry name" value="ATPase-IB_hvy"/>
    <property type="match status" value="1"/>
</dbReference>
<dbReference type="InterPro" id="IPR036412">
    <property type="entry name" value="HAD-like_sf"/>
</dbReference>
<dbReference type="PROSITE" id="PS00154">
    <property type="entry name" value="ATPASE_E1_E2"/>
    <property type="match status" value="1"/>
</dbReference>
<comment type="similarity">
    <text evidence="2 12">Belongs to the cation transport ATPase (P-type) (TC 3.A.3) family. Type IB subfamily.</text>
</comment>
<dbReference type="InterPro" id="IPR023299">
    <property type="entry name" value="ATPase_P-typ_cyto_dom_N"/>
</dbReference>
<dbReference type="Gene3D" id="3.40.50.1000">
    <property type="entry name" value="HAD superfamily/HAD-like"/>
    <property type="match status" value="1"/>
</dbReference>
<evidence type="ECO:0000256" key="12">
    <source>
        <dbReference type="RuleBase" id="RU362081"/>
    </source>
</evidence>
<dbReference type="EC" id="7.2.2.12" evidence="10"/>
<proteinExistence type="inferred from homology"/>
<evidence type="ECO:0000313" key="14">
    <source>
        <dbReference type="EMBL" id="QGO04438.1"/>
    </source>
</evidence>
<dbReference type="GO" id="GO:0016887">
    <property type="term" value="F:ATP hydrolysis activity"/>
    <property type="evidence" value="ECO:0007669"/>
    <property type="project" value="InterPro"/>
</dbReference>
<dbReference type="Pfam" id="PF00122">
    <property type="entry name" value="E1-E2_ATPase"/>
    <property type="match status" value="1"/>
</dbReference>
<keyword evidence="4 12" id="KW-0479">Metal-binding</keyword>
<dbReference type="InterPro" id="IPR023298">
    <property type="entry name" value="ATPase_P-typ_TM_dom_sf"/>
</dbReference>
<keyword evidence="6 12" id="KW-0067">ATP-binding</keyword>
<comment type="subcellular location">
    <subcellularLocation>
        <location evidence="12">Cell membrane</location>
    </subcellularLocation>
    <subcellularLocation>
        <location evidence="1">Membrane</location>
        <topology evidence="1">Multi-pass membrane protein</topology>
    </subcellularLocation>
</comment>
<dbReference type="InterPro" id="IPR027256">
    <property type="entry name" value="P-typ_ATPase_IB"/>
</dbReference>
<evidence type="ECO:0000313" key="15">
    <source>
        <dbReference type="Proteomes" id="UP000422232"/>
    </source>
</evidence>
<dbReference type="GO" id="GO:0005886">
    <property type="term" value="C:plasma membrane"/>
    <property type="evidence" value="ECO:0007669"/>
    <property type="project" value="UniProtKB-SubCell"/>
</dbReference>
<evidence type="ECO:0000256" key="4">
    <source>
        <dbReference type="ARBA" id="ARBA00022723"/>
    </source>
</evidence>